<reference evidence="1" key="1">
    <citation type="submission" date="2022-11" db="EMBL/GenBank/DDBJ databases">
        <authorList>
            <person name="Petersen C."/>
        </authorList>
    </citation>
    <scope>NUCLEOTIDE SEQUENCE</scope>
    <source>
        <strain evidence="1">IBT 30069</strain>
    </source>
</reference>
<name>A0A9W9KIN6_9EURO</name>
<keyword evidence="2" id="KW-1185">Reference proteome</keyword>
<organism evidence="1 2">
    <name type="scientific">Penicillium angulare</name>
    <dbReference type="NCBI Taxonomy" id="116970"/>
    <lineage>
        <taxon>Eukaryota</taxon>
        <taxon>Fungi</taxon>
        <taxon>Dikarya</taxon>
        <taxon>Ascomycota</taxon>
        <taxon>Pezizomycotina</taxon>
        <taxon>Eurotiomycetes</taxon>
        <taxon>Eurotiomycetidae</taxon>
        <taxon>Eurotiales</taxon>
        <taxon>Aspergillaceae</taxon>
        <taxon>Penicillium</taxon>
    </lineage>
</organism>
<proteinExistence type="predicted"/>
<reference evidence="1" key="2">
    <citation type="journal article" date="2023" name="IMA Fungus">
        <title>Comparative genomic study of the Penicillium genus elucidates a diverse pangenome and 15 lateral gene transfer events.</title>
        <authorList>
            <person name="Petersen C."/>
            <person name="Sorensen T."/>
            <person name="Nielsen M.R."/>
            <person name="Sondergaard T.E."/>
            <person name="Sorensen J.L."/>
            <person name="Fitzpatrick D.A."/>
            <person name="Frisvad J.C."/>
            <person name="Nielsen K.L."/>
        </authorList>
    </citation>
    <scope>NUCLEOTIDE SEQUENCE</scope>
    <source>
        <strain evidence="1">IBT 30069</strain>
    </source>
</reference>
<dbReference type="OrthoDB" id="10383410at2759"/>
<evidence type="ECO:0000313" key="1">
    <source>
        <dbReference type="EMBL" id="KAJ5108074.1"/>
    </source>
</evidence>
<comment type="caution">
    <text evidence="1">The sequence shown here is derived from an EMBL/GenBank/DDBJ whole genome shotgun (WGS) entry which is preliminary data.</text>
</comment>
<evidence type="ECO:0000313" key="2">
    <source>
        <dbReference type="Proteomes" id="UP001149165"/>
    </source>
</evidence>
<sequence>MDGLQDLNIALTKGPHWLLDDPDIDGLARLLRPLMMVQQVSSFNVILYWPRPVDMNELQ</sequence>
<dbReference type="EMBL" id="JAPQKH010000003">
    <property type="protein sequence ID" value="KAJ5108074.1"/>
    <property type="molecule type" value="Genomic_DNA"/>
</dbReference>
<accession>A0A9W9KIN6</accession>
<gene>
    <name evidence="1" type="ORF">N7456_004749</name>
</gene>
<dbReference type="AlphaFoldDB" id="A0A9W9KIN6"/>
<dbReference type="Proteomes" id="UP001149165">
    <property type="component" value="Unassembled WGS sequence"/>
</dbReference>
<protein>
    <submittedName>
        <fullName evidence="1">Uncharacterized protein</fullName>
    </submittedName>
</protein>